<dbReference type="AlphaFoldDB" id="A0AAV0WJP4"/>
<gene>
    <name evidence="1" type="ORF">MEUPH1_LOCUS11725</name>
</gene>
<reference evidence="1 2" key="1">
    <citation type="submission" date="2023-01" db="EMBL/GenBank/DDBJ databases">
        <authorList>
            <person name="Whitehead M."/>
        </authorList>
    </citation>
    <scope>NUCLEOTIDE SEQUENCE [LARGE SCALE GENOMIC DNA]</scope>
</reference>
<evidence type="ECO:0000313" key="1">
    <source>
        <dbReference type="EMBL" id="CAI6355926.1"/>
    </source>
</evidence>
<accession>A0AAV0WJP4</accession>
<evidence type="ECO:0000313" key="2">
    <source>
        <dbReference type="Proteomes" id="UP001160148"/>
    </source>
</evidence>
<comment type="caution">
    <text evidence="1">The sequence shown here is derived from an EMBL/GenBank/DDBJ whole genome shotgun (WGS) entry which is preliminary data.</text>
</comment>
<dbReference type="Proteomes" id="UP001160148">
    <property type="component" value="Unassembled WGS sequence"/>
</dbReference>
<organism evidence="1 2">
    <name type="scientific">Macrosiphum euphorbiae</name>
    <name type="common">potato aphid</name>
    <dbReference type="NCBI Taxonomy" id="13131"/>
    <lineage>
        <taxon>Eukaryota</taxon>
        <taxon>Metazoa</taxon>
        <taxon>Ecdysozoa</taxon>
        <taxon>Arthropoda</taxon>
        <taxon>Hexapoda</taxon>
        <taxon>Insecta</taxon>
        <taxon>Pterygota</taxon>
        <taxon>Neoptera</taxon>
        <taxon>Paraneoptera</taxon>
        <taxon>Hemiptera</taxon>
        <taxon>Sternorrhyncha</taxon>
        <taxon>Aphidomorpha</taxon>
        <taxon>Aphidoidea</taxon>
        <taxon>Aphididae</taxon>
        <taxon>Macrosiphini</taxon>
        <taxon>Macrosiphum</taxon>
    </lineage>
</organism>
<sequence length="100" mass="11037">MRLEASYGEFLAGQTQIELLDSREEQLAERSAVETAYYAAISPPMVLPEAAQTNLRRASQSAAEYIRLPIRLPPISLPVFDGTRTSRNSEIALSQTLVAK</sequence>
<name>A0AAV0WJP4_9HEMI</name>
<dbReference type="EMBL" id="CARXXK010000002">
    <property type="protein sequence ID" value="CAI6355926.1"/>
    <property type="molecule type" value="Genomic_DNA"/>
</dbReference>
<keyword evidence="2" id="KW-1185">Reference proteome</keyword>
<protein>
    <submittedName>
        <fullName evidence="1">Uncharacterized protein</fullName>
    </submittedName>
</protein>
<proteinExistence type="predicted"/>